<reference evidence="2 3" key="1">
    <citation type="journal article" date="2023" name="G3 (Bethesda)">
        <title>A chromosome-level genome assembly of Zasmidium syzygii isolated from banana leaves.</title>
        <authorList>
            <person name="van Westerhoven A.C."/>
            <person name="Mehrabi R."/>
            <person name="Talebi R."/>
            <person name="Steentjes M.B.F."/>
            <person name="Corcolon B."/>
            <person name="Chong P.A."/>
            <person name="Kema G.H.J."/>
            <person name="Seidl M.F."/>
        </authorList>
    </citation>
    <scope>NUCLEOTIDE SEQUENCE [LARGE SCALE GENOMIC DNA]</scope>
    <source>
        <strain evidence="2 3">P124</strain>
    </source>
</reference>
<sequence length="229" mass="24610">MSVQAIIDRFEAVHPLQKPAPIYKMGGKISGKDAKQTSAGPQTQYTVQVIQHADNSGSGTFTNEPSSESDRKATETSDSASTNESRAESSSYTTQVIQHTDGSGSGTLTNELSTNTGAEEATASNKIAKIEEDPAPGYTPDATVQVTSNPTPAIETLDLIAIINIMRKGDLFSGGNNLPHEVVYRGTAPQAIDTGDLSVKKICEDRRCRVHFRPTGKRRQVPVPLVKRR</sequence>
<evidence type="ECO:0000313" key="2">
    <source>
        <dbReference type="EMBL" id="KAK4502567.1"/>
    </source>
</evidence>
<evidence type="ECO:0000313" key="3">
    <source>
        <dbReference type="Proteomes" id="UP001305779"/>
    </source>
</evidence>
<protein>
    <submittedName>
        <fullName evidence="2">Uncharacterized protein</fullName>
    </submittedName>
</protein>
<feature type="compositionally biased region" description="Polar residues" evidence="1">
    <location>
        <begin position="76"/>
        <end position="124"/>
    </location>
</feature>
<evidence type="ECO:0000256" key="1">
    <source>
        <dbReference type="SAM" id="MobiDB-lite"/>
    </source>
</evidence>
<name>A0ABR0EM60_ZASCE</name>
<dbReference type="EMBL" id="JAXOVC010000004">
    <property type="protein sequence ID" value="KAK4502567.1"/>
    <property type="molecule type" value="Genomic_DNA"/>
</dbReference>
<keyword evidence="3" id="KW-1185">Reference proteome</keyword>
<gene>
    <name evidence="2" type="ORF">PRZ48_005993</name>
</gene>
<accession>A0ABR0EM60</accession>
<feature type="region of interest" description="Disordered" evidence="1">
    <location>
        <begin position="54"/>
        <end position="124"/>
    </location>
</feature>
<proteinExistence type="predicted"/>
<organism evidence="2 3">
    <name type="scientific">Zasmidium cellare</name>
    <name type="common">Wine cellar mold</name>
    <name type="synonym">Racodium cellare</name>
    <dbReference type="NCBI Taxonomy" id="395010"/>
    <lineage>
        <taxon>Eukaryota</taxon>
        <taxon>Fungi</taxon>
        <taxon>Dikarya</taxon>
        <taxon>Ascomycota</taxon>
        <taxon>Pezizomycotina</taxon>
        <taxon>Dothideomycetes</taxon>
        <taxon>Dothideomycetidae</taxon>
        <taxon>Mycosphaerellales</taxon>
        <taxon>Mycosphaerellaceae</taxon>
        <taxon>Zasmidium</taxon>
    </lineage>
</organism>
<feature type="compositionally biased region" description="Polar residues" evidence="1">
    <location>
        <begin position="54"/>
        <end position="66"/>
    </location>
</feature>
<dbReference type="Proteomes" id="UP001305779">
    <property type="component" value="Unassembled WGS sequence"/>
</dbReference>
<comment type="caution">
    <text evidence="2">The sequence shown here is derived from an EMBL/GenBank/DDBJ whole genome shotgun (WGS) entry which is preliminary data.</text>
</comment>